<feature type="binding site" evidence="6">
    <location>
        <position position="77"/>
    </location>
    <ligand>
        <name>NAD(+)</name>
        <dbReference type="ChEBI" id="CHEBI:57540"/>
    </ligand>
</feature>
<dbReference type="EMBL" id="DXEL01000052">
    <property type="protein sequence ID" value="HIX74882.1"/>
    <property type="molecule type" value="Genomic_DNA"/>
</dbReference>
<evidence type="ECO:0000256" key="2">
    <source>
        <dbReference type="ARBA" id="ARBA00022777"/>
    </source>
</evidence>
<comment type="caution">
    <text evidence="7">The sequence shown here is derived from an EMBL/GenBank/DDBJ whole genome shotgun (WGS) entry which is preliminary data.</text>
</comment>
<dbReference type="GO" id="GO:0005524">
    <property type="term" value="F:ATP binding"/>
    <property type="evidence" value="ECO:0007669"/>
    <property type="project" value="UniProtKB-KW"/>
</dbReference>
<gene>
    <name evidence="6" type="primary">nadK</name>
    <name evidence="7" type="ORF">H9977_07615</name>
</gene>
<dbReference type="PANTHER" id="PTHR20275">
    <property type="entry name" value="NAD KINASE"/>
    <property type="match status" value="1"/>
</dbReference>
<dbReference type="EC" id="2.7.1.23" evidence="6"/>
<keyword evidence="6" id="KW-0963">Cytoplasm</keyword>
<dbReference type="Pfam" id="PF01513">
    <property type="entry name" value="NAD_kinase"/>
    <property type="match status" value="1"/>
</dbReference>
<dbReference type="GO" id="GO:0003951">
    <property type="term" value="F:NAD+ kinase activity"/>
    <property type="evidence" value="ECO:0007669"/>
    <property type="project" value="UniProtKB-UniRule"/>
</dbReference>
<keyword evidence="1 6" id="KW-0808">Transferase</keyword>
<dbReference type="GO" id="GO:0046872">
    <property type="term" value="F:metal ion binding"/>
    <property type="evidence" value="ECO:0007669"/>
    <property type="project" value="UniProtKB-UniRule"/>
</dbReference>
<protein>
    <recommendedName>
        <fullName evidence="6">NAD kinase</fullName>
        <ecNumber evidence="6">2.7.1.23</ecNumber>
    </recommendedName>
    <alternativeName>
        <fullName evidence="6">ATP-dependent NAD kinase</fullName>
    </alternativeName>
</protein>
<dbReference type="GO" id="GO:0006741">
    <property type="term" value="P:NADP+ biosynthetic process"/>
    <property type="evidence" value="ECO:0007669"/>
    <property type="project" value="UniProtKB-UniRule"/>
</dbReference>
<dbReference type="GO" id="GO:0051287">
    <property type="term" value="F:NAD binding"/>
    <property type="evidence" value="ECO:0007669"/>
    <property type="project" value="UniProtKB-ARBA"/>
</dbReference>
<comment type="similarity">
    <text evidence="6">Belongs to the NAD kinase family.</text>
</comment>
<keyword evidence="3 6" id="KW-0521">NADP</keyword>
<dbReference type="Gene3D" id="3.40.50.10330">
    <property type="entry name" value="Probable inorganic polyphosphate/atp-NAD kinase, domain 1"/>
    <property type="match status" value="1"/>
</dbReference>
<feature type="binding site" evidence="6">
    <location>
        <position position="210"/>
    </location>
    <ligand>
        <name>NAD(+)</name>
        <dbReference type="ChEBI" id="CHEBI:57540"/>
    </ligand>
</feature>
<proteinExistence type="inferred from homology"/>
<dbReference type="Pfam" id="PF20143">
    <property type="entry name" value="NAD_kinase_C"/>
    <property type="match status" value="1"/>
</dbReference>
<feature type="binding site" evidence="6">
    <location>
        <begin position="186"/>
        <end position="191"/>
    </location>
    <ligand>
        <name>NAD(+)</name>
        <dbReference type="ChEBI" id="CHEBI:57540"/>
    </ligand>
</feature>
<comment type="function">
    <text evidence="6">Involved in the regulation of the intracellular balance of NAD and NADP, and is a key enzyme in the biosynthesis of NADP. Catalyzes specifically the phosphorylation on 2'-hydroxyl of the adenosine moiety of NAD to yield NADP.</text>
</comment>
<evidence type="ECO:0000313" key="7">
    <source>
        <dbReference type="EMBL" id="HIX74882.1"/>
    </source>
</evidence>
<accession>A0A9D1X8G6</accession>
<dbReference type="InterPro" id="IPR002504">
    <property type="entry name" value="NADK"/>
</dbReference>
<feature type="binding site" evidence="6">
    <location>
        <begin position="145"/>
        <end position="146"/>
    </location>
    <ligand>
        <name>NAD(+)</name>
        <dbReference type="ChEBI" id="CHEBI:57540"/>
    </ligand>
</feature>
<dbReference type="InterPro" id="IPR017437">
    <property type="entry name" value="ATP-NAD_kinase_PpnK-typ_C"/>
</dbReference>
<dbReference type="GO" id="GO:0019674">
    <property type="term" value="P:NAD+ metabolic process"/>
    <property type="evidence" value="ECO:0007669"/>
    <property type="project" value="InterPro"/>
</dbReference>
<evidence type="ECO:0000256" key="4">
    <source>
        <dbReference type="ARBA" id="ARBA00023027"/>
    </source>
</evidence>
<comment type="subcellular location">
    <subcellularLocation>
        <location evidence="6">Cytoplasm</location>
    </subcellularLocation>
</comment>
<evidence type="ECO:0000256" key="3">
    <source>
        <dbReference type="ARBA" id="ARBA00022857"/>
    </source>
</evidence>
<dbReference type="SUPFAM" id="SSF111331">
    <property type="entry name" value="NAD kinase/diacylglycerol kinase-like"/>
    <property type="match status" value="1"/>
</dbReference>
<evidence type="ECO:0000256" key="6">
    <source>
        <dbReference type="HAMAP-Rule" id="MF_00361"/>
    </source>
</evidence>
<dbReference type="AlphaFoldDB" id="A0A9D1X8G6"/>
<organism evidence="7 8">
    <name type="scientific">Candidatus Parabacteroides intestinipullorum</name>
    <dbReference type="NCBI Taxonomy" id="2838723"/>
    <lineage>
        <taxon>Bacteria</taxon>
        <taxon>Pseudomonadati</taxon>
        <taxon>Bacteroidota</taxon>
        <taxon>Bacteroidia</taxon>
        <taxon>Bacteroidales</taxon>
        <taxon>Tannerellaceae</taxon>
        <taxon>Parabacteroides</taxon>
    </lineage>
</organism>
<dbReference type="GO" id="GO:0005737">
    <property type="term" value="C:cytoplasm"/>
    <property type="evidence" value="ECO:0007669"/>
    <property type="project" value="UniProtKB-SubCell"/>
</dbReference>
<keyword evidence="4 6" id="KW-0520">NAD</keyword>
<keyword evidence="2 6" id="KW-0418">Kinase</keyword>
<dbReference type="Gene3D" id="2.60.200.30">
    <property type="entry name" value="Probable inorganic polyphosphate/atp-NAD kinase, domain 2"/>
    <property type="match status" value="1"/>
</dbReference>
<dbReference type="InterPro" id="IPR016064">
    <property type="entry name" value="NAD/diacylglycerol_kinase_sf"/>
</dbReference>
<comment type="caution">
    <text evidence="6">Lacks conserved residue(s) required for the propagation of feature annotation.</text>
</comment>
<feature type="binding site" evidence="6">
    <location>
        <begin position="72"/>
        <end position="73"/>
    </location>
    <ligand>
        <name>NAD(+)</name>
        <dbReference type="ChEBI" id="CHEBI:57540"/>
    </ligand>
</feature>
<feature type="binding site" evidence="6">
    <location>
        <position position="175"/>
    </location>
    <ligand>
        <name>NAD(+)</name>
        <dbReference type="ChEBI" id="CHEBI:57540"/>
    </ligand>
</feature>
<name>A0A9D1X8G6_9BACT</name>
<keyword evidence="6" id="KW-0067">ATP-binding</keyword>
<evidence type="ECO:0000313" key="8">
    <source>
        <dbReference type="Proteomes" id="UP000886740"/>
    </source>
</evidence>
<evidence type="ECO:0000256" key="1">
    <source>
        <dbReference type="ARBA" id="ARBA00022679"/>
    </source>
</evidence>
<feature type="active site" description="Proton acceptor" evidence="6">
    <location>
        <position position="72"/>
    </location>
</feature>
<dbReference type="PANTHER" id="PTHR20275:SF0">
    <property type="entry name" value="NAD KINASE"/>
    <property type="match status" value="1"/>
</dbReference>
<reference evidence="7" key="1">
    <citation type="journal article" date="2021" name="PeerJ">
        <title>Extensive microbial diversity within the chicken gut microbiome revealed by metagenomics and culture.</title>
        <authorList>
            <person name="Gilroy R."/>
            <person name="Ravi A."/>
            <person name="Getino M."/>
            <person name="Pursley I."/>
            <person name="Horton D.L."/>
            <person name="Alikhan N.F."/>
            <person name="Baker D."/>
            <person name="Gharbi K."/>
            <person name="Hall N."/>
            <person name="Watson M."/>
            <person name="Adriaenssens E.M."/>
            <person name="Foster-Nyarko E."/>
            <person name="Jarju S."/>
            <person name="Secka A."/>
            <person name="Antonio M."/>
            <person name="Oren A."/>
            <person name="Chaudhuri R.R."/>
            <person name="La Ragione R."/>
            <person name="Hildebrand F."/>
            <person name="Pallen M.J."/>
        </authorList>
    </citation>
    <scope>NUCLEOTIDE SEQUENCE</scope>
    <source>
        <strain evidence="7">ChiGjej6B6-14162</strain>
    </source>
</reference>
<dbReference type="NCBIfam" id="NF002521">
    <property type="entry name" value="PRK01911.1"/>
    <property type="match status" value="1"/>
</dbReference>
<evidence type="ECO:0000256" key="5">
    <source>
        <dbReference type="ARBA" id="ARBA00047925"/>
    </source>
</evidence>
<dbReference type="HAMAP" id="MF_00361">
    <property type="entry name" value="NAD_kinase"/>
    <property type="match status" value="1"/>
</dbReference>
<sequence length="297" mass="33598">MRIGVFGSEYQVGRQNVIRRLFDKLVQLEAVVYVDRRFYAFLEEKLDFHPKVDGFLDDDDFDLTLALSVGGDGTFLRTAARVNKKNIPILGINTGRLGFLADVGSNEIEDMLDEIFKNYYKVEERTLLRLHTHERAFHGYNYALNEIAVLKRDSSSMITIHTFLNGEYLTSYQADGLVIATPTGSTAYSLSVNGPIIAPSCANFVLSPVAPHSLNVRPLVIPDSCEITLRVESRNKYFLISLDGRSEIFPLGIELQISKAEHAIQVVKRYNHTFYQTLREKLMWGADVRIPDDVKSS</sequence>
<dbReference type="Proteomes" id="UP000886740">
    <property type="component" value="Unassembled WGS sequence"/>
</dbReference>
<reference evidence="7" key="2">
    <citation type="submission" date="2021-04" db="EMBL/GenBank/DDBJ databases">
        <authorList>
            <person name="Gilroy R."/>
        </authorList>
    </citation>
    <scope>NUCLEOTIDE SEQUENCE</scope>
    <source>
        <strain evidence="7">ChiGjej6B6-14162</strain>
    </source>
</reference>
<comment type="catalytic activity">
    <reaction evidence="5 6">
        <text>NAD(+) + ATP = ADP + NADP(+) + H(+)</text>
        <dbReference type="Rhea" id="RHEA:18629"/>
        <dbReference type="ChEBI" id="CHEBI:15378"/>
        <dbReference type="ChEBI" id="CHEBI:30616"/>
        <dbReference type="ChEBI" id="CHEBI:57540"/>
        <dbReference type="ChEBI" id="CHEBI:58349"/>
        <dbReference type="ChEBI" id="CHEBI:456216"/>
        <dbReference type="EC" id="2.7.1.23"/>
    </reaction>
</comment>
<dbReference type="InterPro" id="IPR017438">
    <property type="entry name" value="ATP-NAD_kinase_N"/>
</dbReference>
<comment type="cofactor">
    <cofactor evidence="6">
        <name>a divalent metal cation</name>
        <dbReference type="ChEBI" id="CHEBI:60240"/>
    </cofactor>
</comment>
<keyword evidence="6" id="KW-0547">Nucleotide-binding</keyword>